<evidence type="ECO:0000256" key="3">
    <source>
        <dbReference type="ARBA" id="ARBA00023163"/>
    </source>
</evidence>
<dbReference type="InterPro" id="IPR036390">
    <property type="entry name" value="WH_DNA-bd_sf"/>
</dbReference>
<reference evidence="6 7" key="1">
    <citation type="submission" date="2018-10" db="EMBL/GenBank/DDBJ databases">
        <title>Xanthobacter tagetidis genome sequencing and assembly.</title>
        <authorList>
            <person name="Maclea K.S."/>
            <person name="Goen A.E."/>
            <person name="Fatima S.A."/>
        </authorList>
    </citation>
    <scope>NUCLEOTIDE SEQUENCE [LARGE SCALE GENOMIC DNA]</scope>
    <source>
        <strain evidence="6 7">ATCC 700314</strain>
    </source>
</reference>
<sequence>MLDEASAPGAEAPAGGRRRGQLHSAAVEALRGMIVSSRLPPGAPLREKDLCSELGISRTPLREAIRTLASEGLVRLSPNRSAVVTEIDVDETRDLLETIGHLEALGGRLACARASEAEVREIHAMHYRMISFYFENDFTNYLDLNRRIHRTIVSAARNASLLELWDILAPQVDRARSMTKLYPERWKSAVAEHQAMVDALAARDGAALSEVMSQHYLNGLAVLGMPPPPDLG</sequence>
<dbReference type="SMART" id="SM00345">
    <property type="entry name" value="HTH_GNTR"/>
    <property type="match status" value="1"/>
</dbReference>
<dbReference type="AlphaFoldDB" id="A0A3L7AG08"/>
<keyword evidence="1" id="KW-0805">Transcription regulation</keyword>
<feature type="compositionally biased region" description="Low complexity" evidence="4">
    <location>
        <begin position="1"/>
        <end position="15"/>
    </location>
</feature>
<dbReference type="InterPro" id="IPR036388">
    <property type="entry name" value="WH-like_DNA-bd_sf"/>
</dbReference>
<dbReference type="SUPFAM" id="SSF48008">
    <property type="entry name" value="GntR ligand-binding domain-like"/>
    <property type="match status" value="1"/>
</dbReference>
<dbReference type="OrthoDB" id="8114900at2"/>
<accession>A0A3L7AG08</accession>
<dbReference type="SMART" id="SM00895">
    <property type="entry name" value="FCD"/>
    <property type="match status" value="1"/>
</dbReference>
<comment type="caution">
    <text evidence="6">The sequence shown here is derived from an EMBL/GenBank/DDBJ whole genome shotgun (WGS) entry which is preliminary data.</text>
</comment>
<evidence type="ECO:0000256" key="4">
    <source>
        <dbReference type="SAM" id="MobiDB-lite"/>
    </source>
</evidence>
<gene>
    <name evidence="6" type="ORF">D9R14_08795</name>
</gene>
<evidence type="ECO:0000313" key="6">
    <source>
        <dbReference type="EMBL" id="RLP78944.1"/>
    </source>
</evidence>
<dbReference type="Pfam" id="PF00392">
    <property type="entry name" value="GntR"/>
    <property type="match status" value="1"/>
</dbReference>
<evidence type="ECO:0000256" key="2">
    <source>
        <dbReference type="ARBA" id="ARBA00023125"/>
    </source>
</evidence>
<name>A0A3L7AG08_9HYPH</name>
<dbReference type="Proteomes" id="UP000269692">
    <property type="component" value="Unassembled WGS sequence"/>
</dbReference>
<dbReference type="GO" id="GO:0003677">
    <property type="term" value="F:DNA binding"/>
    <property type="evidence" value="ECO:0007669"/>
    <property type="project" value="UniProtKB-KW"/>
</dbReference>
<organism evidence="6 7">
    <name type="scientific">Xanthobacter tagetidis</name>
    <dbReference type="NCBI Taxonomy" id="60216"/>
    <lineage>
        <taxon>Bacteria</taxon>
        <taxon>Pseudomonadati</taxon>
        <taxon>Pseudomonadota</taxon>
        <taxon>Alphaproteobacteria</taxon>
        <taxon>Hyphomicrobiales</taxon>
        <taxon>Xanthobacteraceae</taxon>
        <taxon>Xanthobacter</taxon>
    </lineage>
</organism>
<dbReference type="InterPro" id="IPR008920">
    <property type="entry name" value="TF_FadR/GntR_C"/>
</dbReference>
<proteinExistence type="predicted"/>
<dbReference type="PANTHER" id="PTHR43537">
    <property type="entry name" value="TRANSCRIPTIONAL REGULATOR, GNTR FAMILY"/>
    <property type="match status" value="1"/>
</dbReference>
<dbReference type="GO" id="GO:0003700">
    <property type="term" value="F:DNA-binding transcription factor activity"/>
    <property type="evidence" value="ECO:0007669"/>
    <property type="project" value="InterPro"/>
</dbReference>
<dbReference type="InterPro" id="IPR011711">
    <property type="entry name" value="GntR_C"/>
</dbReference>
<protein>
    <submittedName>
        <fullName evidence="6">GntR family transcriptional regulator</fullName>
    </submittedName>
</protein>
<dbReference type="InterPro" id="IPR000524">
    <property type="entry name" value="Tscrpt_reg_HTH_GntR"/>
</dbReference>
<dbReference type="Gene3D" id="1.10.10.10">
    <property type="entry name" value="Winged helix-like DNA-binding domain superfamily/Winged helix DNA-binding domain"/>
    <property type="match status" value="1"/>
</dbReference>
<keyword evidence="2" id="KW-0238">DNA-binding</keyword>
<evidence type="ECO:0000259" key="5">
    <source>
        <dbReference type="PROSITE" id="PS50949"/>
    </source>
</evidence>
<dbReference type="CDD" id="cd07377">
    <property type="entry name" value="WHTH_GntR"/>
    <property type="match status" value="1"/>
</dbReference>
<dbReference type="RefSeq" id="WP_121622958.1">
    <property type="nucleotide sequence ID" value="NZ_JACIIW010000002.1"/>
</dbReference>
<dbReference type="EMBL" id="RCTF01000006">
    <property type="protein sequence ID" value="RLP78944.1"/>
    <property type="molecule type" value="Genomic_DNA"/>
</dbReference>
<feature type="region of interest" description="Disordered" evidence="4">
    <location>
        <begin position="1"/>
        <end position="21"/>
    </location>
</feature>
<evidence type="ECO:0000256" key="1">
    <source>
        <dbReference type="ARBA" id="ARBA00023015"/>
    </source>
</evidence>
<dbReference type="Gene3D" id="1.20.120.530">
    <property type="entry name" value="GntR ligand-binding domain-like"/>
    <property type="match status" value="1"/>
</dbReference>
<dbReference type="PROSITE" id="PS50949">
    <property type="entry name" value="HTH_GNTR"/>
    <property type="match status" value="1"/>
</dbReference>
<evidence type="ECO:0000313" key="7">
    <source>
        <dbReference type="Proteomes" id="UP000269692"/>
    </source>
</evidence>
<dbReference type="PRINTS" id="PR00035">
    <property type="entry name" value="HTHGNTR"/>
</dbReference>
<keyword evidence="3" id="KW-0804">Transcription</keyword>
<dbReference type="SUPFAM" id="SSF46785">
    <property type="entry name" value="Winged helix' DNA-binding domain"/>
    <property type="match status" value="1"/>
</dbReference>
<dbReference type="PANTHER" id="PTHR43537:SF50">
    <property type="entry name" value="TRANSCRIPTIONAL REGULATORY PROTEIN"/>
    <property type="match status" value="1"/>
</dbReference>
<keyword evidence="7" id="KW-1185">Reference proteome</keyword>
<feature type="domain" description="HTH gntR-type" evidence="5">
    <location>
        <begin position="20"/>
        <end position="87"/>
    </location>
</feature>
<dbReference type="Pfam" id="PF07729">
    <property type="entry name" value="FCD"/>
    <property type="match status" value="1"/>
</dbReference>